<dbReference type="AlphaFoldDB" id="A0A3B0ZRR3"/>
<evidence type="ECO:0000313" key="1">
    <source>
        <dbReference type="EMBL" id="VAW96245.1"/>
    </source>
</evidence>
<reference evidence="1" key="1">
    <citation type="submission" date="2018-06" db="EMBL/GenBank/DDBJ databases">
        <authorList>
            <person name="Zhirakovskaya E."/>
        </authorList>
    </citation>
    <scope>NUCLEOTIDE SEQUENCE</scope>
</reference>
<sequence length="34" mass="3940">MNARTSCARSDTHEQILTAAFDRFVRFGYNKTTM</sequence>
<organism evidence="1">
    <name type="scientific">hydrothermal vent metagenome</name>
    <dbReference type="NCBI Taxonomy" id="652676"/>
    <lineage>
        <taxon>unclassified sequences</taxon>
        <taxon>metagenomes</taxon>
        <taxon>ecological metagenomes</taxon>
    </lineage>
</organism>
<name>A0A3B0ZRR3_9ZZZZ</name>
<feature type="non-terminal residue" evidence="1">
    <location>
        <position position="34"/>
    </location>
</feature>
<dbReference type="Gene3D" id="1.10.10.60">
    <property type="entry name" value="Homeodomain-like"/>
    <property type="match status" value="1"/>
</dbReference>
<gene>
    <name evidence="1" type="ORF">MNBD_GAMMA20-1110</name>
</gene>
<protein>
    <submittedName>
        <fullName evidence="1">Uncharacterized protein</fullName>
    </submittedName>
</protein>
<dbReference type="EMBL" id="UOFU01000090">
    <property type="protein sequence ID" value="VAW96245.1"/>
    <property type="molecule type" value="Genomic_DNA"/>
</dbReference>
<accession>A0A3B0ZRR3</accession>
<proteinExistence type="predicted"/>